<dbReference type="Gene3D" id="1.10.287.10">
    <property type="entry name" value="S15/NS1, RNA-binding"/>
    <property type="match status" value="1"/>
</dbReference>
<evidence type="ECO:0000256" key="4">
    <source>
        <dbReference type="ARBA" id="ARBA00022741"/>
    </source>
</evidence>
<comment type="similarity">
    <text evidence="1">Belongs to the universal ribosomal protein uS15 family.</text>
</comment>
<dbReference type="CDD" id="cd00353">
    <property type="entry name" value="Ribosomal_S15p_S13e"/>
    <property type="match status" value="1"/>
</dbReference>
<evidence type="ECO:0000256" key="2">
    <source>
        <dbReference type="ARBA" id="ARBA00012840"/>
    </source>
</evidence>
<evidence type="ECO:0000256" key="5">
    <source>
        <dbReference type="ARBA" id="ARBA00022840"/>
    </source>
</evidence>
<evidence type="ECO:0000256" key="7">
    <source>
        <dbReference type="ARBA" id="ARBA00023146"/>
    </source>
</evidence>
<dbReference type="Pfam" id="PF00312">
    <property type="entry name" value="Ribosomal_S15"/>
    <property type="match status" value="1"/>
</dbReference>
<dbReference type="InterPro" id="IPR015866">
    <property type="entry name" value="Ser-tRNA-synth_1_N"/>
</dbReference>
<dbReference type="EC" id="6.1.1.11" evidence="2"/>
<evidence type="ECO:0000256" key="9">
    <source>
        <dbReference type="ARBA" id="ARBA00031113"/>
    </source>
</evidence>
<dbReference type="InterPro" id="IPR009068">
    <property type="entry name" value="uS15_NS1_RNA-bd_sf"/>
</dbReference>
<dbReference type="InterPro" id="IPR002314">
    <property type="entry name" value="aa-tRNA-synt_IIb"/>
</dbReference>
<dbReference type="NCBIfam" id="TIGR00414">
    <property type="entry name" value="serS"/>
    <property type="match status" value="1"/>
</dbReference>
<keyword evidence="5" id="KW-0067">ATP-binding</keyword>
<evidence type="ECO:0000256" key="12">
    <source>
        <dbReference type="SAM" id="MobiDB-lite"/>
    </source>
</evidence>
<dbReference type="SUPFAM" id="SSF55681">
    <property type="entry name" value="Class II aaRS and biotin synthetases"/>
    <property type="match status" value="1"/>
</dbReference>
<dbReference type="SMART" id="SM01387">
    <property type="entry name" value="Ribosomal_S15"/>
    <property type="match status" value="1"/>
</dbReference>
<accession>A0AAD6IRM3</accession>
<evidence type="ECO:0000259" key="13">
    <source>
        <dbReference type="PROSITE" id="PS50862"/>
    </source>
</evidence>
<dbReference type="SUPFAM" id="SSF46589">
    <property type="entry name" value="tRNA-binding arm"/>
    <property type="match status" value="1"/>
</dbReference>
<dbReference type="SUPFAM" id="SSF47060">
    <property type="entry name" value="S15/NS1 RNA-binding domain"/>
    <property type="match status" value="1"/>
</dbReference>
<dbReference type="InterPro" id="IPR045864">
    <property type="entry name" value="aa-tRNA-synth_II/BPL/LPL"/>
</dbReference>
<reference evidence="14" key="1">
    <citation type="submission" date="2023-01" db="EMBL/GenBank/DDBJ databases">
        <title>The chitinases involved in constricting ring structure development in the nematode-trapping fungus Drechslerella dactyloides.</title>
        <authorList>
            <person name="Wang R."/>
            <person name="Zhang L."/>
            <person name="Tang P."/>
            <person name="Li S."/>
            <person name="Liang L."/>
        </authorList>
    </citation>
    <scope>NUCLEOTIDE SEQUENCE</scope>
    <source>
        <strain evidence="14">YMF1.00031</strain>
    </source>
</reference>
<dbReference type="PROSITE" id="PS50862">
    <property type="entry name" value="AA_TRNA_LIGASE_II"/>
    <property type="match status" value="1"/>
</dbReference>
<evidence type="ECO:0000313" key="15">
    <source>
        <dbReference type="Proteomes" id="UP001221413"/>
    </source>
</evidence>
<evidence type="ECO:0000313" key="14">
    <source>
        <dbReference type="EMBL" id="KAJ6257121.1"/>
    </source>
</evidence>
<dbReference type="GO" id="GO:0005840">
    <property type="term" value="C:ribosome"/>
    <property type="evidence" value="ECO:0007669"/>
    <property type="project" value="UniProtKB-KW"/>
</dbReference>
<keyword evidence="15" id="KW-1185">Reference proteome</keyword>
<dbReference type="EMBL" id="JAQGDS010000011">
    <property type="protein sequence ID" value="KAJ6257121.1"/>
    <property type="molecule type" value="Genomic_DNA"/>
</dbReference>
<dbReference type="Pfam" id="PF00587">
    <property type="entry name" value="tRNA-synt_2b"/>
    <property type="match status" value="1"/>
</dbReference>
<dbReference type="InterPro" id="IPR010978">
    <property type="entry name" value="tRNA-bd_arm"/>
</dbReference>
<evidence type="ECO:0000256" key="11">
    <source>
        <dbReference type="SAM" id="Coils"/>
    </source>
</evidence>
<dbReference type="GO" id="GO:0003735">
    <property type="term" value="F:structural constituent of ribosome"/>
    <property type="evidence" value="ECO:0007669"/>
    <property type="project" value="InterPro"/>
</dbReference>
<protein>
    <recommendedName>
        <fullName evidence="2">serine--tRNA ligase</fullName>
        <ecNumber evidence="2">6.1.1.11</ecNumber>
    </recommendedName>
    <alternativeName>
        <fullName evidence="9">Seryl-tRNA synthetase</fullName>
    </alternativeName>
    <alternativeName>
        <fullName evidence="10">Seryl-tRNA(Ser) synthetase</fullName>
    </alternativeName>
</protein>
<keyword evidence="11" id="KW-0175">Coiled coil</keyword>
<feature type="region of interest" description="Disordered" evidence="12">
    <location>
        <begin position="259"/>
        <end position="284"/>
    </location>
</feature>
<keyword evidence="3 14" id="KW-0436">Ligase</keyword>
<name>A0AAD6IRM3_DREDA</name>
<comment type="caution">
    <text evidence="14">The sequence shown here is derived from an EMBL/GenBank/DDBJ whole genome shotgun (WGS) entry which is preliminary data.</text>
</comment>
<evidence type="ECO:0000256" key="3">
    <source>
        <dbReference type="ARBA" id="ARBA00022598"/>
    </source>
</evidence>
<evidence type="ECO:0000256" key="8">
    <source>
        <dbReference type="ARBA" id="ARBA00023274"/>
    </source>
</evidence>
<dbReference type="InterPro" id="IPR006195">
    <property type="entry name" value="aa-tRNA-synth_II"/>
</dbReference>
<sequence length="848" mass="94241">MPLRLSSSASSSSPLQSVACNLSTSLAALHISASLGTLRRPLPERLLNTSCHQPLSWRPADRFFAKSPPPFARVTCLHTSASLDARNTRKPPSNPWSVAKAAEKREKVRARRDDLRQQRKEAASDPVIGHTTPFLEAMDAKPDVMPPIDHLVRPADGQQRQTLFEKVITEERLGRLNHFLQPEEVAASLARSKELEELPAAKTTESTIRQATEMHLKATAAMNRILSLGNGSSRDKTRANKAWCIETFGRHMTDEAFPKSKYPSISSNPATDPVKTPRVGRDTGSSEVQAALLTMKIRSLAKQLETNSHDKMNKRNLRLMARYGPRRGHDRFAPLLRRFSVSSYQLDNISAQTPAQPPSFAPRPIIATKPIRENPEAYSLNCLRRNLPTEATYPSRIATLSDNLYEFRGSLNQTRSRQNALQATIKSLAPKRTQAPEEWERLQLQAKELKHEIAQAETVEQRLEDEMNSLAAQLPNLSHPETPHDGKPHLVEYINGQALPIDEMSKTAVLSGLTNDQTPELMFTGSPGLSHVEIGSELGILDLASSTKTSGWGWYFLHGDAVRLEHALIQYALDCARRKGWALVSTPSTVYTHIAGACGFKPRDHNNEQQIYHISQSPSLTPSSESSKPELCLAGTAEIPLAGMLANTATPQKTFPQKMVGISRCFRAEAGAHGLATKGLYRVHEFTKVELFAWTLPDADVSDKIFKEILDIQREILHGLGLSARMINMPTDDLGAPAYRKYDIEAFLPSRQGEKYGGWGEVTSVSECTDYQARRLNARYRTLDGKLRFLWSLNGTALAVPRIIMAILENGWDETKREVRIPEALRGYLSGLKAIRKQSNSVCGTFAD</sequence>
<dbReference type="GO" id="GO:0004828">
    <property type="term" value="F:serine-tRNA ligase activity"/>
    <property type="evidence" value="ECO:0007669"/>
    <property type="project" value="UniProtKB-EC"/>
</dbReference>
<dbReference type="GO" id="GO:1990904">
    <property type="term" value="C:ribonucleoprotein complex"/>
    <property type="evidence" value="ECO:0007669"/>
    <property type="project" value="UniProtKB-KW"/>
</dbReference>
<dbReference type="GO" id="GO:0005524">
    <property type="term" value="F:ATP binding"/>
    <property type="evidence" value="ECO:0007669"/>
    <property type="project" value="UniProtKB-KW"/>
</dbReference>
<dbReference type="Pfam" id="PF02403">
    <property type="entry name" value="Seryl_tRNA_N"/>
    <property type="match status" value="1"/>
</dbReference>
<dbReference type="Gene3D" id="1.10.287.40">
    <property type="entry name" value="Serine-tRNA synthetase, tRNA binding domain"/>
    <property type="match status" value="1"/>
</dbReference>
<dbReference type="InterPro" id="IPR042103">
    <property type="entry name" value="SerRS_1_N_sf"/>
</dbReference>
<feature type="region of interest" description="Disordered" evidence="12">
    <location>
        <begin position="83"/>
        <end position="124"/>
    </location>
</feature>
<feature type="coiled-coil region" evidence="11">
    <location>
        <begin position="439"/>
        <end position="473"/>
    </location>
</feature>
<evidence type="ECO:0000256" key="6">
    <source>
        <dbReference type="ARBA" id="ARBA00022980"/>
    </source>
</evidence>
<dbReference type="Gene3D" id="3.30.930.10">
    <property type="entry name" value="Bira Bifunctional Protein, Domain 2"/>
    <property type="match status" value="1"/>
</dbReference>
<dbReference type="InterPro" id="IPR002317">
    <property type="entry name" value="Ser-tRNA-ligase_type_1"/>
</dbReference>
<keyword evidence="6" id="KW-0689">Ribosomal protein</keyword>
<dbReference type="InterPro" id="IPR000589">
    <property type="entry name" value="Ribosomal_uS15"/>
</dbReference>
<keyword evidence="4" id="KW-0547">Nucleotide-binding</keyword>
<evidence type="ECO:0000256" key="1">
    <source>
        <dbReference type="ARBA" id="ARBA00008434"/>
    </source>
</evidence>
<keyword evidence="8" id="KW-0687">Ribonucleoprotein</keyword>
<evidence type="ECO:0000256" key="10">
    <source>
        <dbReference type="ARBA" id="ARBA00034892"/>
    </source>
</evidence>
<keyword evidence="7" id="KW-0030">Aminoacyl-tRNA synthetase</keyword>
<feature type="compositionally biased region" description="Basic and acidic residues" evidence="12">
    <location>
        <begin position="101"/>
        <end position="123"/>
    </location>
</feature>
<dbReference type="PANTHER" id="PTHR11778">
    <property type="entry name" value="SERYL-TRNA SYNTHETASE"/>
    <property type="match status" value="1"/>
</dbReference>
<proteinExistence type="inferred from homology"/>
<feature type="domain" description="Aminoacyl-transfer RNA synthetases class-II family profile" evidence="13">
    <location>
        <begin position="530"/>
        <end position="822"/>
    </location>
</feature>
<dbReference type="PRINTS" id="PR00981">
    <property type="entry name" value="TRNASYNTHSER"/>
</dbReference>
<dbReference type="Proteomes" id="UP001221413">
    <property type="component" value="Unassembled WGS sequence"/>
</dbReference>
<gene>
    <name evidence="14" type="ORF">Dda_8006</name>
</gene>
<organism evidence="14 15">
    <name type="scientific">Drechslerella dactyloides</name>
    <name type="common">Nematode-trapping fungus</name>
    <name type="synonym">Arthrobotrys dactyloides</name>
    <dbReference type="NCBI Taxonomy" id="74499"/>
    <lineage>
        <taxon>Eukaryota</taxon>
        <taxon>Fungi</taxon>
        <taxon>Dikarya</taxon>
        <taxon>Ascomycota</taxon>
        <taxon>Pezizomycotina</taxon>
        <taxon>Orbiliomycetes</taxon>
        <taxon>Orbiliales</taxon>
        <taxon>Orbiliaceae</taxon>
        <taxon>Drechslerella</taxon>
    </lineage>
</organism>
<dbReference type="AlphaFoldDB" id="A0AAD6IRM3"/>
<dbReference type="GO" id="GO:0006434">
    <property type="term" value="P:seryl-tRNA aminoacylation"/>
    <property type="evidence" value="ECO:0007669"/>
    <property type="project" value="InterPro"/>
</dbReference>